<gene>
    <name evidence="2" type="ORF">HETSPECPRED_007780</name>
</gene>
<feature type="chain" id="PRO_5034997693" evidence="1">
    <location>
        <begin position="29"/>
        <end position="114"/>
    </location>
</feature>
<keyword evidence="1" id="KW-0732">Signal</keyword>
<reference evidence="2" key="1">
    <citation type="submission" date="2021-03" db="EMBL/GenBank/DDBJ databases">
        <authorList>
            <person name="Tagirdzhanova G."/>
        </authorList>
    </citation>
    <scope>NUCLEOTIDE SEQUENCE</scope>
</reference>
<dbReference type="AlphaFoldDB" id="A0A8H3G0N9"/>
<name>A0A8H3G0N9_9LECA</name>
<proteinExistence type="predicted"/>
<feature type="non-terminal residue" evidence="2">
    <location>
        <position position="1"/>
    </location>
</feature>
<accession>A0A8H3G0N9</accession>
<evidence type="ECO:0000256" key="1">
    <source>
        <dbReference type="SAM" id="SignalP"/>
    </source>
</evidence>
<keyword evidence="3" id="KW-1185">Reference proteome</keyword>
<comment type="caution">
    <text evidence="2">The sequence shown here is derived from an EMBL/GenBank/DDBJ whole genome shotgun (WGS) entry which is preliminary data.</text>
</comment>
<dbReference type="EMBL" id="CAJPDS010000057">
    <property type="protein sequence ID" value="CAF9931048.1"/>
    <property type="molecule type" value="Genomic_DNA"/>
</dbReference>
<feature type="signal peptide" evidence="1">
    <location>
        <begin position="1"/>
        <end position="28"/>
    </location>
</feature>
<organism evidence="2 3">
    <name type="scientific">Heterodermia speciosa</name>
    <dbReference type="NCBI Taxonomy" id="116794"/>
    <lineage>
        <taxon>Eukaryota</taxon>
        <taxon>Fungi</taxon>
        <taxon>Dikarya</taxon>
        <taxon>Ascomycota</taxon>
        <taxon>Pezizomycotina</taxon>
        <taxon>Lecanoromycetes</taxon>
        <taxon>OSLEUM clade</taxon>
        <taxon>Lecanoromycetidae</taxon>
        <taxon>Caliciales</taxon>
        <taxon>Physciaceae</taxon>
        <taxon>Heterodermia</taxon>
    </lineage>
</organism>
<evidence type="ECO:0000313" key="3">
    <source>
        <dbReference type="Proteomes" id="UP000664521"/>
    </source>
</evidence>
<evidence type="ECO:0000313" key="2">
    <source>
        <dbReference type="EMBL" id="CAF9931048.1"/>
    </source>
</evidence>
<sequence>LTTIMQLTSTFTLAVIAFFAPSSAVAYAYYPPYPYRIGTGTAPYYPTGPTGTGTAVYPTGTGTAVYPTGTGTAVYPTGTGTGTGTATIGTGYVYPTAALKRVARRAEIMDGRWA</sequence>
<protein>
    <submittedName>
        <fullName evidence="2">Uncharacterized protein</fullName>
    </submittedName>
</protein>
<dbReference type="Proteomes" id="UP000664521">
    <property type="component" value="Unassembled WGS sequence"/>
</dbReference>